<organism evidence="4 5">
    <name type="scientific">Leeia speluncae</name>
    <dbReference type="NCBI Taxonomy" id="2884804"/>
    <lineage>
        <taxon>Bacteria</taxon>
        <taxon>Pseudomonadati</taxon>
        <taxon>Pseudomonadota</taxon>
        <taxon>Betaproteobacteria</taxon>
        <taxon>Neisseriales</taxon>
        <taxon>Leeiaceae</taxon>
        <taxon>Leeia</taxon>
    </lineage>
</organism>
<evidence type="ECO:0000313" key="5">
    <source>
        <dbReference type="Proteomes" id="UP001165395"/>
    </source>
</evidence>
<keyword evidence="5" id="KW-1185">Reference proteome</keyword>
<evidence type="ECO:0000313" key="4">
    <source>
        <dbReference type="EMBL" id="MCB6182652.1"/>
    </source>
</evidence>
<evidence type="ECO:0000256" key="1">
    <source>
        <dbReference type="ARBA" id="ARBA00022741"/>
    </source>
</evidence>
<gene>
    <name evidence="4" type="ORF">LIN78_03680</name>
</gene>
<dbReference type="InterPro" id="IPR036525">
    <property type="entry name" value="Tubulin/FtsZ_GTPase_sf"/>
</dbReference>
<evidence type="ECO:0000256" key="3">
    <source>
        <dbReference type="SAM" id="MobiDB-lite"/>
    </source>
</evidence>
<dbReference type="InterPro" id="IPR008280">
    <property type="entry name" value="Tub_FtsZ_C"/>
</dbReference>
<feature type="region of interest" description="Disordered" evidence="3">
    <location>
        <begin position="279"/>
        <end position="316"/>
    </location>
</feature>
<dbReference type="Gene3D" id="3.40.50.1440">
    <property type="entry name" value="Tubulin/FtsZ, GTPase domain"/>
    <property type="match status" value="1"/>
</dbReference>
<sequence length="316" mass="36085">MQSDNQTHQEDYLPQSILYSRDGSEEFYVNSQALLIGNLAQDLIKTGAITPIEWLKWIPLGQQTDLFSESRIQEKNNYITYLICQPTKTNILIAQQAVDALATDTLLKVAIFIGHPTSETLAMQQLESAVDCFFYVDRQQKAPQITREIEHILRGIGDLYNYQNLVGVDFEDVRTIMQKSGLAHIRYSPPNVLLHQISELTQQALNELHAENTNHQPISGMIALLHHGTEFKMKHLVIMMEIIRHSLGDETEILFSDVMRENWTEECQITIASFGLSEEARKRAEPFRTASEPSASEDKLDTLDIPPYLRRQLSDD</sequence>
<protein>
    <submittedName>
        <fullName evidence="4">Uncharacterized protein</fullName>
    </submittedName>
</protein>
<dbReference type="Proteomes" id="UP001165395">
    <property type="component" value="Unassembled WGS sequence"/>
</dbReference>
<keyword evidence="1" id="KW-0547">Nucleotide-binding</keyword>
<accession>A0ABS8D3B5</accession>
<name>A0ABS8D3B5_9NEIS</name>
<proteinExistence type="predicted"/>
<keyword evidence="2" id="KW-0342">GTP-binding</keyword>
<dbReference type="SUPFAM" id="SSF55307">
    <property type="entry name" value="Tubulin C-terminal domain-like"/>
    <property type="match status" value="1"/>
</dbReference>
<reference evidence="4" key="1">
    <citation type="submission" date="2021-10" db="EMBL/GenBank/DDBJ databases">
        <title>The complete genome sequence of Leeia sp. TBRC 13508.</title>
        <authorList>
            <person name="Charoenyingcharoen P."/>
            <person name="Yukphan P."/>
        </authorList>
    </citation>
    <scope>NUCLEOTIDE SEQUENCE</scope>
    <source>
        <strain evidence="4">TBRC 13508</strain>
    </source>
</reference>
<dbReference type="EMBL" id="JAJBZT010000002">
    <property type="protein sequence ID" value="MCB6182652.1"/>
    <property type="molecule type" value="Genomic_DNA"/>
</dbReference>
<evidence type="ECO:0000256" key="2">
    <source>
        <dbReference type="ARBA" id="ARBA00023134"/>
    </source>
</evidence>
<comment type="caution">
    <text evidence="4">The sequence shown here is derived from an EMBL/GenBank/DDBJ whole genome shotgun (WGS) entry which is preliminary data.</text>
</comment>
<dbReference type="RefSeq" id="WP_227178600.1">
    <property type="nucleotide sequence ID" value="NZ_JAJBZT010000002.1"/>
</dbReference>